<dbReference type="Proteomes" id="UP001212499">
    <property type="component" value="Unassembled WGS sequence"/>
</dbReference>
<reference evidence="2 3" key="1">
    <citation type="submission" date="2023-01" db="EMBL/GenBank/DDBJ databases">
        <title>Genomes from the Australian National Cyanobacteria Reference Collection.</title>
        <authorList>
            <person name="Willis A."/>
            <person name="Lee E.M.F."/>
        </authorList>
    </citation>
    <scope>NUCLEOTIDE SEQUENCE [LARGE SCALE GENOMIC DNA]</scope>
    <source>
        <strain evidence="2 3">CS-1033</strain>
    </source>
</reference>
<evidence type="ECO:0000313" key="3">
    <source>
        <dbReference type="Proteomes" id="UP001212499"/>
    </source>
</evidence>
<evidence type="ECO:0000313" key="2">
    <source>
        <dbReference type="EMBL" id="MDB9539857.1"/>
    </source>
</evidence>
<sequence length="77" mass="8502">EWGTGNREQGTGIGKDWEGLGRIGEQGTGNREQGTGNRQKTIKSSLLSLIKGRVREGSNNIRYTNHDLTNILLGFIF</sequence>
<protein>
    <submittedName>
        <fullName evidence="2">Uncharacterized protein</fullName>
    </submittedName>
</protein>
<accession>A0ABT5AT34</accession>
<comment type="caution">
    <text evidence="2">The sequence shown here is derived from an EMBL/GenBank/DDBJ whole genome shotgun (WGS) entry which is preliminary data.</text>
</comment>
<evidence type="ECO:0000256" key="1">
    <source>
        <dbReference type="SAM" id="MobiDB-lite"/>
    </source>
</evidence>
<feature type="non-terminal residue" evidence="2">
    <location>
        <position position="1"/>
    </location>
</feature>
<feature type="region of interest" description="Disordered" evidence="1">
    <location>
        <begin position="1"/>
        <end position="40"/>
    </location>
</feature>
<feature type="compositionally biased region" description="Polar residues" evidence="1">
    <location>
        <begin position="28"/>
        <end position="40"/>
    </location>
</feature>
<gene>
    <name evidence="2" type="ORF">PN457_09325</name>
</gene>
<organism evidence="2 3">
    <name type="scientific">Anabaenopsis arnoldii</name>
    <dbReference type="NCBI Taxonomy" id="2152938"/>
    <lineage>
        <taxon>Bacteria</taxon>
        <taxon>Bacillati</taxon>
        <taxon>Cyanobacteriota</taxon>
        <taxon>Cyanophyceae</taxon>
        <taxon>Nostocales</taxon>
        <taxon>Nodulariaceae</taxon>
        <taxon>Anabaenopsis</taxon>
    </lineage>
</organism>
<name>A0ABT5AT34_9CYAN</name>
<keyword evidence="3" id="KW-1185">Reference proteome</keyword>
<dbReference type="RefSeq" id="WP_271732883.1">
    <property type="nucleotide sequence ID" value="NZ_JANQDP010000105.1"/>
</dbReference>
<dbReference type="EMBL" id="JAQMUH010000103">
    <property type="protein sequence ID" value="MDB9539857.1"/>
    <property type="molecule type" value="Genomic_DNA"/>
</dbReference>
<proteinExistence type="predicted"/>